<evidence type="ECO:0008006" key="4">
    <source>
        <dbReference type="Google" id="ProtNLM"/>
    </source>
</evidence>
<feature type="chain" id="PRO_5002300188" description="Lipoprotein" evidence="1">
    <location>
        <begin position="20"/>
        <end position="125"/>
    </location>
</feature>
<evidence type="ECO:0000256" key="1">
    <source>
        <dbReference type="SAM" id="SignalP"/>
    </source>
</evidence>
<evidence type="ECO:0000313" key="3">
    <source>
        <dbReference type="Proteomes" id="UP000032726"/>
    </source>
</evidence>
<dbReference type="STRING" id="516051.VC82_684"/>
<feature type="signal peptide" evidence="1">
    <location>
        <begin position="1"/>
        <end position="19"/>
    </location>
</feature>
<dbReference type="HOGENOM" id="CLU_1990138_0_0_10"/>
<keyword evidence="3" id="KW-1185">Reference proteome</keyword>
<gene>
    <name evidence="2" type="ORF">VC82_684</name>
</gene>
<proteinExistence type="predicted"/>
<accession>A0A0D5YPW5</accession>
<keyword evidence="1" id="KW-0732">Signal</keyword>
<dbReference type="EMBL" id="CP011071">
    <property type="protein sequence ID" value="AKA34350.1"/>
    <property type="molecule type" value="Genomic_DNA"/>
</dbReference>
<sequence length="125" mass="14816">MRKLSYTLFIVFFSLVSCSESLTVQESEAIRVEALASNEYKMLRNAYEDYFNFKMGKAKEIIEEGRTNKISIEEFVEKREAYLVECANRMKEVAKRNQQLFDKFPQLKKTMDVSEILEDLQQEFK</sequence>
<evidence type="ECO:0000313" key="2">
    <source>
        <dbReference type="EMBL" id="AKA34350.1"/>
    </source>
</evidence>
<name>A0A0D5YPW5_9FLAO</name>
<reference evidence="2 3" key="1">
    <citation type="submission" date="2015-03" db="EMBL/GenBank/DDBJ databases">
        <title>Complete genome sequence of Muricauda lutaonensis CC-HSB-11T, isolated from a coastal hot spring.</title>
        <authorList>
            <person name="Kim K.M."/>
        </authorList>
    </citation>
    <scope>NUCLEOTIDE SEQUENCE [LARGE SCALE GENOMIC DNA]</scope>
    <source>
        <strain evidence="2 3">CC-HSB-11</strain>
    </source>
</reference>
<protein>
    <recommendedName>
        <fullName evidence="4">Lipoprotein</fullName>
    </recommendedName>
</protein>
<dbReference type="PROSITE" id="PS51257">
    <property type="entry name" value="PROKAR_LIPOPROTEIN"/>
    <property type="match status" value="1"/>
</dbReference>
<dbReference type="AlphaFoldDB" id="A0A0D5YPW5"/>
<organism evidence="2 3">
    <name type="scientific">Flagellimonas lutaonensis</name>
    <dbReference type="NCBI Taxonomy" id="516051"/>
    <lineage>
        <taxon>Bacteria</taxon>
        <taxon>Pseudomonadati</taxon>
        <taxon>Bacteroidota</taxon>
        <taxon>Flavobacteriia</taxon>
        <taxon>Flavobacteriales</taxon>
        <taxon>Flavobacteriaceae</taxon>
        <taxon>Flagellimonas</taxon>
    </lineage>
</organism>
<dbReference type="RefSeq" id="WP_157517969.1">
    <property type="nucleotide sequence ID" value="NZ_CP011071.1"/>
</dbReference>
<dbReference type="Proteomes" id="UP000032726">
    <property type="component" value="Chromosome"/>
</dbReference>
<dbReference type="KEGG" id="mlt:VC82_684"/>